<feature type="transmembrane region" description="Helical" evidence="6">
    <location>
        <begin position="508"/>
        <end position="525"/>
    </location>
</feature>
<dbReference type="PANTHER" id="PTHR31652:SF0">
    <property type="entry name" value="LIMR FAMILY PROTEIN DDB_G0283707-RELATED"/>
    <property type="match status" value="1"/>
</dbReference>
<feature type="transmembrane region" description="Helical" evidence="6">
    <location>
        <begin position="227"/>
        <end position="252"/>
    </location>
</feature>
<dbReference type="EMBL" id="NWUJ01000008">
    <property type="protein sequence ID" value="PFH33767.1"/>
    <property type="molecule type" value="Genomic_DNA"/>
</dbReference>
<organism evidence="7 8">
    <name type="scientific">Besnoitia besnoiti</name>
    <name type="common">Apicomplexan protozoan</name>
    <dbReference type="NCBI Taxonomy" id="94643"/>
    <lineage>
        <taxon>Eukaryota</taxon>
        <taxon>Sar</taxon>
        <taxon>Alveolata</taxon>
        <taxon>Apicomplexa</taxon>
        <taxon>Conoidasida</taxon>
        <taxon>Coccidia</taxon>
        <taxon>Eucoccidiorida</taxon>
        <taxon>Eimeriorina</taxon>
        <taxon>Sarcocystidae</taxon>
        <taxon>Besnoitia</taxon>
    </lineage>
</organism>
<feature type="transmembrane region" description="Helical" evidence="6">
    <location>
        <begin position="128"/>
        <end position="150"/>
    </location>
</feature>
<feature type="compositionally biased region" description="Basic residues" evidence="5">
    <location>
        <begin position="589"/>
        <end position="599"/>
    </location>
</feature>
<name>A0A2A9MDR3_BESBE</name>
<protein>
    <submittedName>
        <fullName evidence="7">Putative LMBR1 family region protein</fullName>
    </submittedName>
</protein>
<proteinExistence type="predicted"/>
<evidence type="ECO:0000256" key="5">
    <source>
        <dbReference type="SAM" id="MobiDB-lite"/>
    </source>
</evidence>
<dbReference type="Proteomes" id="UP000224006">
    <property type="component" value="Chromosome VII"/>
</dbReference>
<evidence type="ECO:0000256" key="6">
    <source>
        <dbReference type="SAM" id="Phobius"/>
    </source>
</evidence>
<evidence type="ECO:0000313" key="8">
    <source>
        <dbReference type="Proteomes" id="UP000224006"/>
    </source>
</evidence>
<feature type="transmembrane region" description="Helical" evidence="6">
    <location>
        <begin position="485"/>
        <end position="503"/>
    </location>
</feature>
<dbReference type="RefSeq" id="XP_029217776.1">
    <property type="nucleotide sequence ID" value="XM_029366345.1"/>
</dbReference>
<evidence type="ECO:0000256" key="4">
    <source>
        <dbReference type="ARBA" id="ARBA00023136"/>
    </source>
</evidence>
<dbReference type="Pfam" id="PF04791">
    <property type="entry name" value="LMBR1"/>
    <property type="match status" value="1"/>
</dbReference>
<dbReference type="KEGG" id="bbes:BESB_079830"/>
<evidence type="ECO:0000313" key="7">
    <source>
        <dbReference type="EMBL" id="PFH33767.1"/>
    </source>
</evidence>
<dbReference type="OrthoDB" id="73273at2759"/>
<feature type="compositionally biased region" description="Basic and acidic residues" evidence="5">
    <location>
        <begin position="600"/>
        <end position="609"/>
    </location>
</feature>
<keyword evidence="4 6" id="KW-0472">Membrane</keyword>
<feature type="transmembrane region" description="Helical" evidence="6">
    <location>
        <begin position="87"/>
        <end position="108"/>
    </location>
</feature>
<dbReference type="PANTHER" id="PTHR31652">
    <property type="entry name" value="LIMR FAMILY PROTEIN DDB_G0283707-RELATED"/>
    <property type="match status" value="1"/>
</dbReference>
<feature type="compositionally biased region" description="Basic and acidic residues" evidence="5">
    <location>
        <begin position="576"/>
        <end position="588"/>
    </location>
</feature>
<keyword evidence="8" id="KW-1185">Reference proteome</keyword>
<dbReference type="GeneID" id="40312910"/>
<feature type="transmembrane region" description="Helical" evidence="6">
    <location>
        <begin position="347"/>
        <end position="367"/>
    </location>
</feature>
<keyword evidence="3 6" id="KW-1133">Transmembrane helix</keyword>
<comment type="subcellular location">
    <subcellularLocation>
        <location evidence="1">Membrane</location>
        <topology evidence="1">Multi-pass membrane protein</topology>
    </subcellularLocation>
</comment>
<dbReference type="GO" id="GO:0016020">
    <property type="term" value="C:membrane"/>
    <property type="evidence" value="ECO:0007669"/>
    <property type="project" value="UniProtKB-SubCell"/>
</dbReference>
<dbReference type="InterPro" id="IPR006876">
    <property type="entry name" value="LMBR1-like_membr_prot"/>
</dbReference>
<accession>A0A2A9MDR3</accession>
<keyword evidence="2 6" id="KW-0812">Transmembrane</keyword>
<feature type="transmembrane region" description="Helical" evidence="6">
    <location>
        <begin position="44"/>
        <end position="66"/>
    </location>
</feature>
<evidence type="ECO:0000256" key="1">
    <source>
        <dbReference type="ARBA" id="ARBA00004141"/>
    </source>
</evidence>
<gene>
    <name evidence="7" type="ORF">BESB_079830</name>
</gene>
<feature type="transmembrane region" description="Helical" evidence="6">
    <location>
        <begin position="454"/>
        <end position="473"/>
    </location>
</feature>
<evidence type="ECO:0000256" key="2">
    <source>
        <dbReference type="ARBA" id="ARBA00022692"/>
    </source>
</evidence>
<evidence type="ECO:0000256" key="3">
    <source>
        <dbReference type="ARBA" id="ARBA00022989"/>
    </source>
</evidence>
<feature type="region of interest" description="Disordered" evidence="5">
    <location>
        <begin position="558"/>
        <end position="669"/>
    </location>
</feature>
<feature type="transmembrane region" description="Helical" evidence="6">
    <location>
        <begin position="405"/>
        <end position="425"/>
    </location>
</feature>
<dbReference type="AlphaFoldDB" id="A0A2A9MDR3"/>
<sequence>MDWIILVFLLLYFSLTLVANVKLIFYFEHANDSSLTAPEVVCKLAILAGLQLAWLFILALPLDAYNQHSPLIDKAAGHVTAGLDMRLYWSVVTWFIILYLLLAVPFATFYYEADFDPRVTKAVPWRRALLKTLLAVFFTVVIVIIVYLLCRSISLSFDQEICAQWAGQDVSKPLAGFCESIAKTGAGPVSSAPLQAPQSSKGYFADTGAEKAPPGAPAVKMHVDVSVYLLAAMSFVGWFTFALFGGIGLAALPLDAFYNFRYRPRAISLGAFKEIRRQLGEKAKKLRFIGEALAQEEAVQESLSWREFKRKRQYRTDVNRYKKAVFDLDQEYRQLAVCMRERGENPFYSYLKLSLGVAALLLSIIWIGHTILNCVVPQILDISPVNHAVFGFLDAFLKILADHSLALLALLFYAFLVCYLLLCVIKGCFKFGANVFCFIGIHPMRKDETHLNSFLFNVVLVLVSCAAVIQFTARCFQGYTQSTMAAWIFDVQLLVLPFFGFIFKYNIFIYFFVAVAFITAIALLWKLCRAPPPSVTGSKKLEPIRPFPSVARQARLTTAEGAGDGAQRAPDGGAEGDGRETLLEDGDHHSKKKKKKRGKDKAAREEGSARDVAGTERVAGRVQFAVRQVDKSDSDDDRGEGQQPEASDEDEELVSHRKAWGKSRASRVA</sequence>
<dbReference type="VEuPathDB" id="ToxoDB:BESB_079830"/>
<comment type="caution">
    <text evidence="7">The sequence shown here is derived from an EMBL/GenBank/DDBJ whole genome shotgun (WGS) entry which is preliminary data.</text>
</comment>
<reference evidence="7 8" key="1">
    <citation type="submission" date="2017-09" db="EMBL/GenBank/DDBJ databases">
        <title>Genome sequencing of Besnoitia besnoiti strain Bb-Ger1.</title>
        <authorList>
            <person name="Schares G."/>
            <person name="Venepally P."/>
            <person name="Lorenzi H.A."/>
        </authorList>
    </citation>
    <scope>NUCLEOTIDE SEQUENCE [LARGE SCALE GENOMIC DNA]</scope>
    <source>
        <strain evidence="7 8">Bb-Ger1</strain>
    </source>
</reference>
<feature type="compositionally biased region" description="Basic residues" evidence="5">
    <location>
        <begin position="656"/>
        <end position="669"/>
    </location>
</feature>